<dbReference type="KEGG" id="gsl:Gasu_40950"/>
<dbReference type="GO" id="GO:0006281">
    <property type="term" value="P:DNA repair"/>
    <property type="evidence" value="ECO:0007669"/>
    <property type="project" value="UniProtKB-ARBA"/>
</dbReference>
<reference evidence="6" key="1">
    <citation type="journal article" date="2013" name="Science">
        <title>Gene transfer from bacteria and archaea facilitated evolution of an extremophilic eukaryote.</title>
        <authorList>
            <person name="Schonknecht G."/>
            <person name="Chen W.H."/>
            <person name="Ternes C.M."/>
            <person name="Barbier G.G."/>
            <person name="Shrestha R.P."/>
            <person name="Stanke M."/>
            <person name="Brautigam A."/>
            <person name="Baker B.J."/>
            <person name="Banfield J.F."/>
            <person name="Garavito R.M."/>
            <person name="Carr K."/>
            <person name="Wilkerson C."/>
            <person name="Rensing S.A."/>
            <person name="Gagneul D."/>
            <person name="Dickenson N.E."/>
            <person name="Oesterhelt C."/>
            <person name="Lercher M.J."/>
            <person name="Weber A.P."/>
        </authorList>
    </citation>
    <scope>NUCLEOTIDE SEQUENCE [LARGE SCALE GENOMIC DNA]</scope>
    <source>
        <strain evidence="6">074W</strain>
    </source>
</reference>
<dbReference type="Pfam" id="PF13177">
    <property type="entry name" value="DNA_pol3_delta2"/>
    <property type="match status" value="1"/>
</dbReference>
<dbReference type="RefSeq" id="XP_005704919.1">
    <property type="nucleotide sequence ID" value="XM_005704862.1"/>
</dbReference>
<keyword evidence="6" id="KW-1185">Reference proteome</keyword>
<dbReference type="PANTHER" id="PTHR11669:SF1">
    <property type="entry name" value="REPLICATION FACTOR C SUBUNIT 3"/>
    <property type="match status" value="1"/>
</dbReference>
<gene>
    <name evidence="5" type="ORF">Gasu_40950</name>
</gene>
<dbReference type="InterPro" id="IPR008921">
    <property type="entry name" value="DNA_pol3_clamp-load_cplx_C"/>
</dbReference>
<dbReference type="Pfam" id="PF22534">
    <property type="entry name" value="RFC_C"/>
    <property type="match status" value="1"/>
</dbReference>
<dbReference type="OMA" id="LKADIMH"/>
<dbReference type="Proteomes" id="UP000030680">
    <property type="component" value="Unassembled WGS sequence"/>
</dbReference>
<dbReference type="SUPFAM" id="SSF52540">
    <property type="entry name" value="P-loop containing nucleoside triphosphate hydrolases"/>
    <property type="match status" value="1"/>
</dbReference>
<dbReference type="EMBL" id="KB454520">
    <property type="protein sequence ID" value="EME28399.1"/>
    <property type="molecule type" value="Genomic_DNA"/>
</dbReference>
<dbReference type="InterPro" id="IPR027417">
    <property type="entry name" value="P-loop_NTPase"/>
</dbReference>
<protein>
    <submittedName>
        <fullName evidence="5">Replication factor C subunit 3/5</fullName>
    </submittedName>
</protein>
<evidence type="ECO:0000313" key="6">
    <source>
        <dbReference type="Proteomes" id="UP000030680"/>
    </source>
</evidence>
<dbReference type="STRING" id="130081.M2XY78"/>
<evidence type="ECO:0000256" key="4">
    <source>
        <dbReference type="ARBA" id="ARBA00023242"/>
    </source>
</evidence>
<dbReference type="Pfam" id="PF21960">
    <property type="entry name" value="RCF1-5-like_lid"/>
    <property type="match status" value="1"/>
</dbReference>
<evidence type="ECO:0000313" key="5">
    <source>
        <dbReference type="EMBL" id="EME28399.1"/>
    </source>
</evidence>
<name>M2XY78_GALSU</name>
<dbReference type="GO" id="GO:0005663">
    <property type="term" value="C:DNA replication factor C complex"/>
    <property type="evidence" value="ECO:0007669"/>
    <property type="project" value="TreeGrafter"/>
</dbReference>
<dbReference type="FunFam" id="1.10.8.60:FF:000030">
    <property type="entry name" value="replication factor C subunit 3"/>
    <property type="match status" value="1"/>
</dbReference>
<evidence type="ECO:0000256" key="2">
    <source>
        <dbReference type="ARBA" id="ARBA00005378"/>
    </source>
</evidence>
<dbReference type="GO" id="GO:0005634">
    <property type="term" value="C:nucleus"/>
    <property type="evidence" value="ECO:0007669"/>
    <property type="project" value="UniProtKB-SubCell"/>
</dbReference>
<comment type="subcellular location">
    <subcellularLocation>
        <location evidence="1">Nucleus</location>
    </subcellularLocation>
</comment>
<dbReference type="GO" id="GO:0003689">
    <property type="term" value="F:DNA clamp loader activity"/>
    <property type="evidence" value="ECO:0007669"/>
    <property type="project" value="TreeGrafter"/>
</dbReference>
<comment type="similarity">
    <text evidence="2">Belongs to the activator 1 small subunits family.</text>
</comment>
<dbReference type="FunFam" id="3.40.50.300:FF:000136">
    <property type="entry name" value="Replication factor C subunit 5"/>
    <property type="match status" value="1"/>
</dbReference>
<dbReference type="Gene3D" id="3.40.50.300">
    <property type="entry name" value="P-loop containing nucleotide triphosphate hydrolases"/>
    <property type="match status" value="1"/>
</dbReference>
<proteinExistence type="inferred from homology"/>
<dbReference type="Gene3D" id="1.20.272.10">
    <property type="match status" value="1"/>
</dbReference>
<dbReference type="Gramene" id="EME28399">
    <property type="protein sequence ID" value="EME28399"/>
    <property type="gene ID" value="Gasu_40950"/>
</dbReference>
<dbReference type="PANTHER" id="PTHR11669">
    <property type="entry name" value="REPLICATION FACTOR C / DNA POLYMERASE III GAMMA-TAU SUBUNIT"/>
    <property type="match status" value="1"/>
</dbReference>
<evidence type="ECO:0000256" key="3">
    <source>
        <dbReference type="ARBA" id="ARBA00022705"/>
    </source>
</evidence>
<dbReference type="GO" id="GO:0003677">
    <property type="term" value="F:DNA binding"/>
    <property type="evidence" value="ECO:0007669"/>
    <property type="project" value="InterPro"/>
</dbReference>
<organism evidence="5 6">
    <name type="scientific">Galdieria sulphuraria</name>
    <name type="common">Red alga</name>
    <dbReference type="NCBI Taxonomy" id="130081"/>
    <lineage>
        <taxon>Eukaryota</taxon>
        <taxon>Rhodophyta</taxon>
        <taxon>Bangiophyceae</taxon>
        <taxon>Galdieriales</taxon>
        <taxon>Galdieriaceae</taxon>
        <taxon>Galdieria</taxon>
    </lineage>
</organism>
<dbReference type="GO" id="GO:0006271">
    <property type="term" value="P:DNA strand elongation involved in DNA replication"/>
    <property type="evidence" value="ECO:0007669"/>
    <property type="project" value="UniProtKB-ARBA"/>
</dbReference>
<accession>M2XY78</accession>
<dbReference type="CDD" id="cd00009">
    <property type="entry name" value="AAA"/>
    <property type="match status" value="1"/>
</dbReference>
<dbReference type="Gene3D" id="1.10.8.60">
    <property type="match status" value="1"/>
</dbReference>
<evidence type="ECO:0000256" key="1">
    <source>
        <dbReference type="ARBA" id="ARBA00004123"/>
    </source>
</evidence>
<dbReference type="InterPro" id="IPR050238">
    <property type="entry name" value="DNA_Rep/Repair_Clamp_Loader"/>
</dbReference>
<sequence>MKSSQYVHFFFSNEPLFFLEDLMTRQGGLLWVDKYRPKTLETLDIHPEWTEKLASLCEQGTLPHLLFYGPSGVGKRTRIYALLRQVFGIAIEKRQVEHRFLKVGEPPKEVELTTITSAHHIELCPADVGYNDRLVIQEIVKEIASSKPIELGNVHRGYKVVVLHDIDEVSKQAQQALRRTMEKYTSCCRIIMSAESVTRVMEPIRSRCLGIRIPCPKKEEIEQVLQKIAKKEGLVLPDCYANQLVTQSKGNLRKAILLLQVGRAIAYPFSQQQQKKNEEEEESWISSQETGWDWERLCYDIANIVIREQNPKQLCNIRNKLYELFCHAIPGDMIFRKITLHLLRMMDEEVAPQVCHWAAHYEYGMKRGSKEIFHLEAFLAKVMYIYYSHIHTQYSMAWMDD</sequence>
<dbReference type="FunFam" id="1.20.272.10:FF:000002">
    <property type="entry name" value="Replication factor C subunit 3"/>
    <property type="match status" value="1"/>
</dbReference>
<dbReference type="OrthoDB" id="761538at2759"/>
<dbReference type="AlphaFoldDB" id="M2XY78"/>
<keyword evidence="3" id="KW-0235">DNA replication</keyword>
<keyword evidence="4" id="KW-0539">Nucleus</keyword>
<dbReference type="SUPFAM" id="SSF48019">
    <property type="entry name" value="post-AAA+ oligomerization domain-like"/>
    <property type="match status" value="1"/>
</dbReference>
<dbReference type="eggNOG" id="KOG2035">
    <property type="taxonomic scope" value="Eukaryota"/>
</dbReference>
<dbReference type="GeneID" id="17087238"/>